<reference evidence="1" key="1">
    <citation type="submission" date="2023-04" db="EMBL/GenBank/DDBJ databases">
        <title>A chromosome-level genome assembly of the parasitoid wasp Eretmocerus hayati.</title>
        <authorList>
            <person name="Zhong Y."/>
            <person name="Liu S."/>
            <person name="Liu Y."/>
        </authorList>
    </citation>
    <scope>NUCLEOTIDE SEQUENCE</scope>
    <source>
        <strain evidence="1">ZJU_SS_LIU_2023</strain>
    </source>
</reference>
<dbReference type="Proteomes" id="UP001239111">
    <property type="component" value="Chromosome 1"/>
</dbReference>
<protein>
    <submittedName>
        <fullName evidence="1">Uncharacterized protein</fullName>
    </submittedName>
</protein>
<organism evidence="1 2">
    <name type="scientific">Eretmocerus hayati</name>
    <dbReference type="NCBI Taxonomy" id="131215"/>
    <lineage>
        <taxon>Eukaryota</taxon>
        <taxon>Metazoa</taxon>
        <taxon>Ecdysozoa</taxon>
        <taxon>Arthropoda</taxon>
        <taxon>Hexapoda</taxon>
        <taxon>Insecta</taxon>
        <taxon>Pterygota</taxon>
        <taxon>Neoptera</taxon>
        <taxon>Endopterygota</taxon>
        <taxon>Hymenoptera</taxon>
        <taxon>Apocrita</taxon>
        <taxon>Proctotrupomorpha</taxon>
        <taxon>Chalcidoidea</taxon>
        <taxon>Aphelinidae</taxon>
        <taxon>Aphelininae</taxon>
        <taxon>Eretmocerus</taxon>
    </lineage>
</organism>
<evidence type="ECO:0000313" key="1">
    <source>
        <dbReference type="EMBL" id="KAJ8688150.1"/>
    </source>
</evidence>
<name>A0ACC2PX19_9HYME</name>
<gene>
    <name evidence="1" type="ORF">QAD02_023945</name>
</gene>
<comment type="caution">
    <text evidence="1">The sequence shown here is derived from an EMBL/GenBank/DDBJ whole genome shotgun (WGS) entry which is preliminary data.</text>
</comment>
<proteinExistence type="predicted"/>
<evidence type="ECO:0000313" key="2">
    <source>
        <dbReference type="Proteomes" id="UP001239111"/>
    </source>
</evidence>
<keyword evidence="2" id="KW-1185">Reference proteome</keyword>
<sequence>MCNIVLVADISEDILRGNYRQFHQIFPGYGYGVSESNRVLRYDPLYLSMQQGDRDITGMLIQAGAVIQNLQFKAAMAKDHMDVIRFALEYGFDVNKLIEDDNGRRQCSILHMVCMMNKTDLLNHLLLVWNANFSIRDSNGLTPLDDAVRMGNHECVKILLDYHRNIPNQSLILRSAMSRRNSAIIVDLLIRHLAILESQGPFVESDTYIQIEENVNAKDYFNICKFELEHAKETAVTQSLTFYDIITNTDYGALLRNESVVNMLKRKHHIFPSFSIYGSLVKRRFEREQKNIEFHNRVISGLSRIFGQNLAGHRLIYEMILQNLSRCDWYTLSKL</sequence>
<accession>A0ACC2PX19</accession>
<dbReference type="EMBL" id="CM056741">
    <property type="protein sequence ID" value="KAJ8688150.1"/>
    <property type="molecule type" value="Genomic_DNA"/>
</dbReference>